<dbReference type="SUPFAM" id="SSF50129">
    <property type="entry name" value="GroES-like"/>
    <property type="match status" value="1"/>
</dbReference>
<protein>
    <recommendedName>
        <fullName evidence="3">Enoyl reductase (ER) domain-containing protein</fullName>
    </recommendedName>
</protein>
<reference evidence="4" key="1">
    <citation type="submission" date="2021-07" db="EMBL/GenBank/DDBJ databases">
        <authorList>
            <person name="Branca A.L. A."/>
        </authorList>
    </citation>
    <scope>NUCLEOTIDE SEQUENCE</scope>
</reference>
<dbReference type="AlphaFoldDB" id="A0A9W4JXB5"/>
<accession>A0A9W4JXB5</accession>
<keyword evidence="2" id="KW-0560">Oxidoreductase</keyword>
<gene>
    <name evidence="4" type="ORF">PSALAMII_LOCUS9336</name>
</gene>
<dbReference type="OrthoDB" id="2586582at2759"/>
<dbReference type="Pfam" id="PF00107">
    <property type="entry name" value="ADH_zinc_N"/>
    <property type="match status" value="1"/>
</dbReference>
<evidence type="ECO:0000256" key="1">
    <source>
        <dbReference type="ARBA" id="ARBA00008072"/>
    </source>
</evidence>
<comment type="similarity">
    <text evidence="1">Belongs to the zinc-containing alcohol dehydrogenase family.</text>
</comment>
<name>A0A9W4JXB5_9EURO</name>
<dbReference type="Pfam" id="PF08240">
    <property type="entry name" value="ADH_N"/>
    <property type="match status" value="1"/>
</dbReference>
<proteinExistence type="inferred from homology"/>
<dbReference type="PANTHER" id="PTHR45348:SF2">
    <property type="entry name" value="ZINC-TYPE ALCOHOL DEHYDROGENASE-LIKE PROTEIN C2E1P3.01"/>
    <property type="match status" value="1"/>
</dbReference>
<dbReference type="EMBL" id="CAJVPD010000274">
    <property type="protein sequence ID" value="CAG8417215.1"/>
    <property type="molecule type" value="Genomic_DNA"/>
</dbReference>
<evidence type="ECO:0000259" key="3">
    <source>
        <dbReference type="SMART" id="SM00829"/>
    </source>
</evidence>
<dbReference type="InterPro" id="IPR013154">
    <property type="entry name" value="ADH-like_N"/>
</dbReference>
<dbReference type="InterPro" id="IPR036291">
    <property type="entry name" value="NAD(P)-bd_dom_sf"/>
</dbReference>
<dbReference type="InterPro" id="IPR011032">
    <property type="entry name" value="GroES-like_sf"/>
</dbReference>
<evidence type="ECO:0000313" key="4">
    <source>
        <dbReference type="EMBL" id="CAG8417215.1"/>
    </source>
</evidence>
<dbReference type="CDD" id="cd08249">
    <property type="entry name" value="enoyl_reductase_like"/>
    <property type="match status" value="1"/>
</dbReference>
<dbReference type="Gene3D" id="3.40.50.720">
    <property type="entry name" value="NAD(P)-binding Rossmann-like Domain"/>
    <property type="match status" value="1"/>
</dbReference>
<feature type="domain" description="Enoyl reductase (ER)" evidence="3">
    <location>
        <begin position="14"/>
        <end position="342"/>
    </location>
</feature>
<dbReference type="InterPro" id="IPR047122">
    <property type="entry name" value="Trans-enoyl_RdTase-like"/>
</dbReference>
<evidence type="ECO:0000313" key="5">
    <source>
        <dbReference type="Proteomes" id="UP001152592"/>
    </source>
</evidence>
<dbReference type="InterPro" id="IPR013149">
    <property type="entry name" value="ADH-like_C"/>
</dbReference>
<dbReference type="PANTHER" id="PTHR45348">
    <property type="entry name" value="HYPOTHETICAL OXIDOREDUCTASE (EUROFUNG)"/>
    <property type="match status" value="1"/>
</dbReference>
<evidence type="ECO:0000256" key="2">
    <source>
        <dbReference type="ARBA" id="ARBA00023002"/>
    </source>
</evidence>
<dbReference type="SMART" id="SM00829">
    <property type="entry name" value="PKS_ER"/>
    <property type="match status" value="1"/>
</dbReference>
<dbReference type="SUPFAM" id="SSF51735">
    <property type="entry name" value="NAD(P)-binding Rossmann-fold domains"/>
    <property type="match status" value="1"/>
</dbReference>
<dbReference type="Proteomes" id="UP001152592">
    <property type="component" value="Unassembled WGS sequence"/>
</dbReference>
<sequence>MSSQRAIQIQAPKLAKLVWDAPTPKLRNDYIKVKTVAVALNPTDWKHIDFLATKGAIVGCDYSGIVEEVGPKVTNGLKIGDKVAGFVHGSNSDNHEDGTFAEHIAAKADLQIKVPDKVSMEEASTLGVGITTVGQGLYQSLGLPLPTEPATTPFSILVYGGSTATGTLAIQFAKLSGLTVLTTCSPHNFDFVRRLGADHVFDYNSPTVSADIRASSNDSLAYVFDTISTESTVKISAEAIGNAGGKYSSLLVVQNFPRDDVTSAGTLAYTGLGETFHKGGKEFPANQEHLEFQKKFWKLSEKLLAQGKVKSHPAEVREGGLDAILDGVDDLRQNKVSGVKLVYKI</sequence>
<organism evidence="4 5">
    <name type="scientific">Penicillium salamii</name>
    <dbReference type="NCBI Taxonomy" id="1612424"/>
    <lineage>
        <taxon>Eukaryota</taxon>
        <taxon>Fungi</taxon>
        <taxon>Dikarya</taxon>
        <taxon>Ascomycota</taxon>
        <taxon>Pezizomycotina</taxon>
        <taxon>Eurotiomycetes</taxon>
        <taxon>Eurotiomycetidae</taxon>
        <taxon>Eurotiales</taxon>
        <taxon>Aspergillaceae</taxon>
        <taxon>Penicillium</taxon>
    </lineage>
</organism>
<dbReference type="GO" id="GO:0016651">
    <property type="term" value="F:oxidoreductase activity, acting on NAD(P)H"/>
    <property type="evidence" value="ECO:0007669"/>
    <property type="project" value="InterPro"/>
</dbReference>
<comment type="caution">
    <text evidence="4">The sequence shown here is derived from an EMBL/GenBank/DDBJ whole genome shotgun (WGS) entry which is preliminary data.</text>
</comment>
<dbReference type="InterPro" id="IPR020843">
    <property type="entry name" value="ER"/>
</dbReference>
<dbReference type="Gene3D" id="3.90.180.10">
    <property type="entry name" value="Medium-chain alcohol dehydrogenases, catalytic domain"/>
    <property type="match status" value="1"/>
</dbReference>